<proteinExistence type="predicted"/>
<gene>
    <name evidence="1" type="ORF">VJJ08_13760</name>
</gene>
<reference evidence="1 2" key="1">
    <citation type="submission" date="2023-12" db="EMBL/GenBank/DDBJ databases">
        <title>Genomic sequences of Capnocytophaga and Parvimonas strains.</title>
        <authorList>
            <person name="Watt R.M."/>
            <person name="Wang M."/>
            <person name="Yang T."/>
            <person name="Tong W.M."/>
        </authorList>
    </citation>
    <scope>NUCLEOTIDE SEQUENCE [LARGE SCALE GENOMIC DNA]</scope>
    <source>
        <strain evidence="1 2">CCUG 13096</strain>
    </source>
</reference>
<name>A0ABU5ZBJ9_9FLAO</name>
<evidence type="ECO:0000313" key="2">
    <source>
        <dbReference type="Proteomes" id="UP001311730"/>
    </source>
</evidence>
<comment type="caution">
    <text evidence="1">The sequence shown here is derived from an EMBL/GenBank/DDBJ whole genome shotgun (WGS) entry which is preliminary data.</text>
</comment>
<dbReference type="Proteomes" id="UP001311730">
    <property type="component" value="Unassembled WGS sequence"/>
</dbReference>
<dbReference type="Pfam" id="PF16306">
    <property type="entry name" value="DUF4948"/>
    <property type="match status" value="1"/>
</dbReference>
<keyword evidence="2" id="KW-1185">Reference proteome</keyword>
<sequence>MKKVIDTYKSKKIFKYRMVRIPFLLLILFAIKGCTPTVKDPTDREMINHFNSHKTDFEMIRQIMAEDTISALDYPPVLLDGKYKNAKDSIYFNQLSIDKKRKLDSLLQNIQCSGIFVRSNDEITFNYYSYGGIGWGVDKNFIYTKRNFNETSDVEVCPAETDMSEKRYNSMKNCHLVKELGNHWYIELNYDR</sequence>
<protein>
    <submittedName>
        <fullName evidence="1">DUF4948 family protein</fullName>
    </submittedName>
</protein>
<accession>A0ABU5ZBJ9</accession>
<dbReference type="RefSeq" id="WP_323984344.1">
    <property type="nucleotide sequence ID" value="NZ_JAYKBW010000019.1"/>
</dbReference>
<dbReference type="InterPro" id="IPR032541">
    <property type="entry name" value="DUF4948"/>
</dbReference>
<evidence type="ECO:0000313" key="1">
    <source>
        <dbReference type="EMBL" id="MEB3076353.1"/>
    </source>
</evidence>
<dbReference type="EMBL" id="JAYKBW010000019">
    <property type="protein sequence ID" value="MEB3076353.1"/>
    <property type="molecule type" value="Genomic_DNA"/>
</dbReference>
<organism evidence="1 2">
    <name type="scientific">Capnocytophaga gingivalis</name>
    <dbReference type="NCBI Taxonomy" id="1017"/>
    <lineage>
        <taxon>Bacteria</taxon>
        <taxon>Pseudomonadati</taxon>
        <taxon>Bacteroidota</taxon>
        <taxon>Flavobacteriia</taxon>
        <taxon>Flavobacteriales</taxon>
        <taxon>Flavobacteriaceae</taxon>
        <taxon>Capnocytophaga</taxon>
    </lineage>
</organism>